<dbReference type="InterPro" id="IPR007197">
    <property type="entry name" value="rSAM"/>
</dbReference>
<comment type="caution">
    <text evidence="9">The sequence shown here is derived from an EMBL/GenBank/DDBJ whole genome shotgun (WGS) entry which is preliminary data.</text>
</comment>
<dbReference type="AlphaFoldDB" id="A0A7K0J3P5"/>
<dbReference type="InterPro" id="IPR023885">
    <property type="entry name" value="4Fe4S-binding_SPASM_dom"/>
</dbReference>
<dbReference type="SFLD" id="SFLDF00285">
    <property type="entry name" value="anaerobic_Ser-type_sulfatase-m"/>
    <property type="match status" value="1"/>
</dbReference>
<comment type="cofactor">
    <cofactor evidence="1">
        <name>[4Fe-4S] cluster</name>
        <dbReference type="ChEBI" id="CHEBI:49883"/>
    </cofactor>
</comment>
<dbReference type="InterPro" id="IPR013785">
    <property type="entry name" value="Aldolase_TIM"/>
</dbReference>
<dbReference type="InterPro" id="IPR034491">
    <property type="entry name" value="Anaerob_Ser_sulfatase-maturase"/>
</dbReference>
<keyword evidence="6" id="KW-0411">Iron-sulfur</keyword>
<dbReference type="CDD" id="cd01335">
    <property type="entry name" value="Radical_SAM"/>
    <property type="match status" value="1"/>
</dbReference>
<sequence>MRKRLPLSVVAKPTGAACNLDCEYCFFLSKELLYDAPRQRMDDDTLRRYIAEFLAASNDGEVMMLWQGGEPTLRGLPFFRRVVELAEEYRRPRQKVTHAIQTNATLIDDDWSTFLAEHDFLVGVSIDGPRDMHDAYRKNRGGRGTYDMVLRGYHLLQKAGVRTNILCTVNAANQDHGVEVYRHFRDNLGARYLQFIPIVERVNDEDLAVAEAGWRTASGQRLLYRQEGAAVTSRSVDPMAYGRFLAEIFEEWVRHDVGTVFVQDFDAALSAMFGIHPVCVHAPQCGNNVAMEFNGDVYACDHWVEPDWRLGSIREKTFPELVSTDVMREFSKKKNLQLTQQCRRCPHLRMCQGGCPKDRFTTSVDGEAGQNYLCPGYDHFYSSIRPDMVAMARLVRANRAPAEILDPQVRRSLRPSAR</sequence>
<keyword evidence="4" id="KW-0479">Metal-binding</keyword>
<dbReference type="GO" id="GO:0016491">
    <property type="term" value="F:oxidoreductase activity"/>
    <property type="evidence" value="ECO:0007669"/>
    <property type="project" value="InterPro"/>
</dbReference>
<dbReference type="GO" id="GO:0051539">
    <property type="term" value="F:4 iron, 4 sulfur cluster binding"/>
    <property type="evidence" value="ECO:0007669"/>
    <property type="project" value="UniProtKB-KW"/>
</dbReference>
<keyword evidence="5" id="KW-0408">Iron</keyword>
<dbReference type="Proteomes" id="UP000466104">
    <property type="component" value="Unassembled WGS sequence"/>
</dbReference>
<evidence type="ECO:0000256" key="2">
    <source>
        <dbReference type="ARBA" id="ARBA00022485"/>
    </source>
</evidence>
<protein>
    <submittedName>
        <fullName evidence="9">Anaerobic sulfatase maturase</fullName>
    </submittedName>
</protein>
<keyword evidence="2" id="KW-0004">4Fe-4S</keyword>
<dbReference type="GO" id="GO:0046872">
    <property type="term" value="F:metal ion binding"/>
    <property type="evidence" value="ECO:0007669"/>
    <property type="project" value="UniProtKB-KW"/>
</dbReference>
<evidence type="ECO:0000256" key="1">
    <source>
        <dbReference type="ARBA" id="ARBA00001966"/>
    </source>
</evidence>
<dbReference type="PANTHER" id="PTHR43273">
    <property type="entry name" value="ANAEROBIC SULFATASE-MATURATING ENZYME HOMOLOG ASLB-RELATED"/>
    <property type="match status" value="1"/>
</dbReference>
<dbReference type="PANTHER" id="PTHR43273:SF3">
    <property type="entry name" value="ANAEROBIC SULFATASE-MATURATING ENZYME HOMOLOG ASLB-RELATED"/>
    <property type="match status" value="1"/>
</dbReference>
<feature type="domain" description="Radical SAM core" evidence="8">
    <location>
        <begin position="1"/>
        <end position="227"/>
    </location>
</feature>
<evidence type="ECO:0000256" key="6">
    <source>
        <dbReference type="ARBA" id="ARBA00023014"/>
    </source>
</evidence>
<evidence type="ECO:0000259" key="8">
    <source>
        <dbReference type="PROSITE" id="PS51918"/>
    </source>
</evidence>
<gene>
    <name evidence="9" type="ORF">FYJ43_00325</name>
</gene>
<comment type="similarity">
    <text evidence="7">Belongs to the radical SAM superfamily. Anaerobic sulfatase-maturating enzyme family.</text>
</comment>
<dbReference type="SFLD" id="SFLDG01386">
    <property type="entry name" value="main_SPASM_domain-containing"/>
    <property type="match status" value="1"/>
</dbReference>
<dbReference type="Pfam" id="PF04055">
    <property type="entry name" value="Radical_SAM"/>
    <property type="match status" value="1"/>
</dbReference>
<keyword evidence="10" id="KW-1185">Reference proteome</keyword>
<dbReference type="InterPro" id="IPR047207">
    <property type="entry name" value="SPASM_anSME"/>
</dbReference>
<accession>A0A7K0J3P5</accession>
<evidence type="ECO:0000313" key="10">
    <source>
        <dbReference type="Proteomes" id="UP000466104"/>
    </source>
</evidence>
<dbReference type="SFLD" id="SFLDS00029">
    <property type="entry name" value="Radical_SAM"/>
    <property type="match status" value="1"/>
</dbReference>
<dbReference type="PROSITE" id="PS51918">
    <property type="entry name" value="RADICAL_SAM"/>
    <property type="match status" value="1"/>
</dbReference>
<organism evidence="9 10">
    <name type="scientific">Cutibacterium porci</name>
    <dbReference type="NCBI Taxonomy" id="2605781"/>
    <lineage>
        <taxon>Bacteria</taxon>
        <taxon>Bacillati</taxon>
        <taxon>Actinomycetota</taxon>
        <taxon>Actinomycetes</taxon>
        <taxon>Propionibacteriales</taxon>
        <taxon>Propionibacteriaceae</taxon>
        <taxon>Cutibacterium</taxon>
    </lineage>
</organism>
<dbReference type="Gene3D" id="3.20.20.70">
    <property type="entry name" value="Aldolase class I"/>
    <property type="match status" value="1"/>
</dbReference>
<evidence type="ECO:0000256" key="3">
    <source>
        <dbReference type="ARBA" id="ARBA00022691"/>
    </source>
</evidence>
<dbReference type="CDD" id="cd21120">
    <property type="entry name" value="SPASM_anSME"/>
    <property type="match status" value="1"/>
</dbReference>
<evidence type="ECO:0000256" key="5">
    <source>
        <dbReference type="ARBA" id="ARBA00023004"/>
    </source>
</evidence>
<reference evidence="9 10" key="1">
    <citation type="submission" date="2019-08" db="EMBL/GenBank/DDBJ databases">
        <title>In-depth cultivation of the pig gut microbiome towards novel bacterial diversity and tailored functional studies.</title>
        <authorList>
            <person name="Wylensek D."/>
            <person name="Hitch T.C.A."/>
            <person name="Clavel T."/>
        </authorList>
    </citation>
    <scope>NUCLEOTIDE SEQUENCE [LARGE SCALE GENOMIC DNA]</scope>
    <source>
        <strain evidence="9 10">WCA-380-WT-3A</strain>
    </source>
</reference>
<dbReference type="Pfam" id="PF13186">
    <property type="entry name" value="SPASM"/>
    <property type="match status" value="1"/>
</dbReference>
<dbReference type="NCBIfam" id="TIGR04085">
    <property type="entry name" value="rSAM_more_4Fe4S"/>
    <property type="match status" value="1"/>
</dbReference>
<proteinExistence type="inferred from homology"/>
<evidence type="ECO:0000256" key="4">
    <source>
        <dbReference type="ARBA" id="ARBA00022723"/>
    </source>
</evidence>
<dbReference type="SFLD" id="SFLDG01072">
    <property type="entry name" value="dehydrogenase_like"/>
    <property type="match status" value="1"/>
</dbReference>
<dbReference type="NCBIfam" id="TIGR03942">
    <property type="entry name" value="sulfatase_rSAM"/>
    <property type="match status" value="1"/>
</dbReference>
<name>A0A7K0J3P5_9ACTN</name>
<dbReference type="InterPro" id="IPR058240">
    <property type="entry name" value="rSAM_sf"/>
</dbReference>
<evidence type="ECO:0000256" key="7">
    <source>
        <dbReference type="ARBA" id="ARBA00023601"/>
    </source>
</evidence>
<dbReference type="SUPFAM" id="SSF102114">
    <property type="entry name" value="Radical SAM enzymes"/>
    <property type="match status" value="1"/>
</dbReference>
<dbReference type="InterPro" id="IPR023867">
    <property type="entry name" value="Sulphatase_maturase_rSAM"/>
</dbReference>
<keyword evidence="3" id="KW-0949">S-adenosyl-L-methionine</keyword>
<dbReference type="SFLD" id="SFLDG01067">
    <property type="entry name" value="SPASM/twitch_domain_containing"/>
    <property type="match status" value="1"/>
</dbReference>
<dbReference type="SFLD" id="SFLDG01384">
    <property type="entry name" value="thioether_bond_formation_requi"/>
    <property type="match status" value="1"/>
</dbReference>
<evidence type="ECO:0000313" key="9">
    <source>
        <dbReference type="EMBL" id="MSS44534.1"/>
    </source>
</evidence>
<dbReference type="EMBL" id="VUMG01000001">
    <property type="protein sequence ID" value="MSS44534.1"/>
    <property type="molecule type" value="Genomic_DNA"/>
</dbReference>